<gene>
    <name evidence="1" type="ORF">L9F63_005602</name>
</gene>
<organism evidence="1 2">
    <name type="scientific">Diploptera punctata</name>
    <name type="common">Pacific beetle cockroach</name>
    <dbReference type="NCBI Taxonomy" id="6984"/>
    <lineage>
        <taxon>Eukaryota</taxon>
        <taxon>Metazoa</taxon>
        <taxon>Ecdysozoa</taxon>
        <taxon>Arthropoda</taxon>
        <taxon>Hexapoda</taxon>
        <taxon>Insecta</taxon>
        <taxon>Pterygota</taxon>
        <taxon>Neoptera</taxon>
        <taxon>Polyneoptera</taxon>
        <taxon>Dictyoptera</taxon>
        <taxon>Blattodea</taxon>
        <taxon>Blaberoidea</taxon>
        <taxon>Blaberidae</taxon>
        <taxon>Diplopterinae</taxon>
        <taxon>Diploptera</taxon>
    </lineage>
</organism>
<feature type="non-terminal residue" evidence="1">
    <location>
        <position position="1"/>
    </location>
</feature>
<proteinExistence type="predicted"/>
<evidence type="ECO:0000313" key="2">
    <source>
        <dbReference type="Proteomes" id="UP001233999"/>
    </source>
</evidence>
<dbReference type="AlphaFoldDB" id="A0AAD7ZE00"/>
<feature type="non-terminal residue" evidence="1">
    <location>
        <position position="72"/>
    </location>
</feature>
<reference evidence="1" key="2">
    <citation type="submission" date="2023-05" db="EMBL/GenBank/DDBJ databases">
        <authorList>
            <person name="Fouks B."/>
        </authorList>
    </citation>
    <scope>NUCLEOTIDE SEQUENCE</scope>
    <source>
        <strain evidence="1">Stay&amp;Tobe</strain>
        <tissue evidence="1">Testes</tissue>
    </source>
</reference>
<comment type="caution">
    <text evidence="1">The sequence shown here is derived from an EMBL/GenBank/DDBJ whole genome shotgun (WGS) entry which is preliminary data.</text>
</comment>
<reference evidence="1" key="1">
    <citation type="journal article" date="2023" name="IScience">
        <title>Live-bearing cockroach genome reveals convergent evolutionary mechanisms linked to viviparity in insects and beyond.</title>
        <authorList>
            <person name="Fouks B."/>
            <person name="Harrison M.C."/>
            <person name="Mikhailova A.A."/>
            <person name="Marchal E."/>
            <person name="English S."/>
            <person name="Carruthers M."/>
            <person name="Jennings E.C."/>
            <person name="Chiamaka E.L."/>
            <person name="Frigard R.A."/>
            <person name="Pippel M."/>
            <person name="Attardo G.M."/>
            <person name="Benoit J.B."/>
            <person name="Bornberg-Bauer E."/>
            <person name="Tobe S.S."/>
        </authorList>
    </citation>
    <scope>NUCLEOTIDE SEQUENCE</scope>
    <source>
        <strain evidence="1">Stay&amp;Tobe</strain>
    </source>
</reference>
<dbReference type="Proteomes" id="UP001233999">
    <property type="component" value="Unassembled WGS sequence"/>
</dbReference>
<sequence length="72" mass="8108">SVVISVLLARQTCLFIILQNTYSEYKSNNILDIRCAFKIPGVAYTSVFSDQDTLHPNDFAHTQSPISKLTFI</sequence>
<name>A0AAD7ZE00_DIPPU</name>
<evidence type="ECO:0000313" key="1">
    <source>
        <dbReference type="EMBL" id="KAJ9578213.1"/>
    </source>
</evidence>
<dbReference type="EMBL" id="JASPKZ010008902">
    <property type="protein sequence ID" value="KAJ9578213.1"/>
    <property type="molecule type" value="Genomic_DNA"/>
</dbReference>
<keyword evidence="2" id="KW-1185">Reference proteome</keyword>
<accession>A0AAD7ZE00</accession>
<protein>
    <submittedName>
        <fullName evidence="1">Uncharacterized protein</fullName>
    </submittedName>
</protein>